<dbReference type="KEGG" id="nfa:PNF1_1320"/>
<evidence type="ECO:0000313" key="2">
    <source>
        <dbReference type="EMBL" id="BAD60657.1"/>
    </source>
</evidence>
<dbReference type="Proteomes" id="UP000006820">
    <property type="component" value="Plasmid pNF1"/>
</dbReference>
<reference evidence="2 3" key="1">
    <citation type="journal article" date="2004" name="Proc. Natl. Acad. Sci. U.S.A.">
        <title>The complete genomic sequence of Nocardia farcinica IFM 10152.</title>
        <authorList>
            <person name="Ishikawa J."/>
            <person name="Yamashita A."/>
            <person name="Mikami Y."/>
            <person name="Hoshino Y."/>
            <person name="Kurita H."/>
            <person name="Hotta K."/>
            <person name="Shiba T."/>
            <person name="Hattori M."/>
        </authorList>
    </citation>
    <scope>NUCLEOTIDE SEQUENCE [LARGE SCALE GENOMIC DNA]</scope>
    <source>
        <strain evidence="2 3">IFM 10152</strain>
        <plasmid evidence="3">Plasmid pNF1</plasmid>
    </source>
</reference>
<dbReference type="InterPro" id="IPR007278">
    <property type="entry name" value="DUF397"/>
</dbReference>
<organism evidence="2 3">
    <name type="scientific">Nocardia farcinica (strain IFM 10152)</name>
    <dbReference type="NCBI Taxonomy" id="247156"/>
    <lineage>
        <taxon>Bacteria</taxon>
        <taxon>Bacillati</taxon>
        <taxon>Actinomycetota</taxon>
        <taxon>Actinomycetes</taxon>
        <taxon>Mycobacteriales</taxon>
        <taxon>Nocardiaceae</taxon>
        <taxon>Nocardia</taxon>
    </lineage>
</organism>
<accession>Q5YMD4</accession>
<evidence type="ECO:0000259" key="1">
    <source>
        <dbReference type="Pfam" id="PF04149"/>
    </source>
</evidence>
<dbReference type="AlphaFoldDB" id="Q5YMD4"/>
<keyword evidence="2" id="KW-0614">Plasmid</keyword>
<dbReference type="HOGENOM" id="CLU_161991_0_0_11"/>
<sequence>MKQVRNTIMTGHRPLDGYVKASASDGGGNCVLVRRKSGEELIFIRDSKYGRDPRNRPEDEPVVEMPASAWEGLRAAALGDATSPAVPGQPVLEETVDGGMALQGADGTRLTFTAAEWSAFKAGLVAGEFEPRQVAA</sequence>
<gene>
    <name evidence="2" type="ordered locus">PNF1_1320</name>
</gene>
<dbReference type="EMBL" id="AP006619">
    <property type="protein sequence ID" value="BAD60657.1"/>
    <property type="molecule type" value="Genomic_DNA"/>
</dbReference>
<evidence type="ECO:0000313" key="3">
    <source>
        <dbReference type="Proteomes" id="UP000006820"/>
    </source>
</evidence>
<dbReference type="eggNOG" id="ENOG5031FWI">
    <property type="taxonomic scope" value="Bacteria"/>
</dbReference>
<protein>
    <recommendedName>
        <fullName evidence="1">DUF397 domain-containing protein</fullName>
    </recommendedName>
</protein>
<proteinExistence type="predicted"/>
<dbReference type="Pfam" id="PF04149">
    <property type="entry name" value="DUF397"/>
    <property type="match status" value="1"/>
</dbReference>
<keyword evidence="3" id="KW-1185">Reference proteome</keyword>
<feature type="domain" description="DUF397" evidence="1">
    <location>
        <begin position="19"/>
        <end position="76"/>
    </location>
</feature>
<name>Q5YMD4_NOCFA</name>
<geneLocation type="plasmid" evidence="2 3">
    <name>pNF1</name>
</geneLocation>